<evidence type="ECO:0000256" key="9">
    <source>
        <dbReference type="ARBA" id="ARBA00023136"/>
    </source>
</evidence>
<keyword evidence="3 10" id="KW-0808">Transferase</keyword>
<dbReference type="InterPro" id="IPR003390">
    <property type="entry name" value="DNA_integrity_scan_DisA_N"/>
</dbReference>
<dbReference type="GO" id="GO:0106408">
    <property type="term" value="F:diadenylate cyclase activity"/>
    <property type="evidence" value="ECO:0007669"/>
    <property type="project" value="UniProtKB-EC"/>
</dbReference>
<dbReference type="PANTHER" id="PTHR34185:SF1">
    <property type="entry name" value="DIADENYLATE CYCLASE"/>
    <property type="match status" value="1"/>
</dbReference>
<dbReference type="Proteomes" id="UP000196258">
    <property type="component" value="Unassembled WGS sequence"/>
</dbReference>
<dbReference type="PROSITE" id="PS51794">
    <property type="entry name" value="DAC"/>
    <property type="match status" value="1"/>
</dbReference>
<evidence type="ECO:0000313" key="13">
    <source>
        <dbReference type="Proteomes" id="UP000196258"/>
    </source>
</evidence>
<feature type="transmembrane region" description="Helical" evidence="10">
    <location>
        <begin position="20"/>
        <end position="42"/>
    </location>
</feature>
<evidence type="ECO:0000256" key="3">
    <source>
        <dbReference type="ARBA" id="ARBA00022679"/>
    </source>
</evidence>
<dbReference type="Pfam" id="PF02457">
    <property type="entry name" value="DAC"/>
    <property type="match status" value="1"/>
</dbReference>
<dbReference type="PANTHER" id="PTHR34185">
    <property type="entry name" value="DIADENYLATE CYCLASE"/>
    <property type="match status" value="1"/>
</dbReference>
<reference evidence="13" key="1">
    <citation type="submission" date="2017-04" db="EMBL/GenBank/DDBJ databases">
        <title>Function of individual gut microbiota members based on whole genome sequencing of pure cultures obtained from chicken caecum.</title>
        <authorList>
            <person name="Medvecky M."/>
            <person name="Cejkova D."/>
            <person name="Polansky O."/>
            <person name="Karasova D."/>
            <person name="Kubasova T."/>
            <person name="Cizek A."/>
            <person name="Rychlik I."/>
        </authorList>
    </citation>
    <scope>NUCLEOTIDE SEQUENCE [LARGE SCALE GENOMIC DNA]</scope>
    <source>
        <strain evidence="13">An149</strain>
    </source>
</reference>
<keyword evidence="2 10" id="KW-1003">Cell membrane</keyword>
<name>A0A1Y4QAM8_9FIRM</name>
<dbReference type="Gene3D" id="3.40.1700.10">
    <property type="entry name" value="DNA integrity scanning protein, DisA, N-terminal domain"/>
    <property type="match status" value="1"/>
</dbReference>
<dbReference type="EC" id="2.7.7.85" evidence="10"/>
<dbReference type="PIRSF" id="PIRSF004793">
    <property type="entry name" value="UCP004793"/>
    <property type="match status" value="1"/>
</dbReference>
<proteinExistence type="inferred from homology"/>
<keyword evidence="5 10" id="KW-0548">Nucleotidyltransferase</keyword>
<dbReference type="InterPro" id="IPR036888">
    <property type="entry name" value="DNA_integrity_DisA_N_sf"/>
</dbReference>
<dbReference type="NCBIfam" id="TIGR00159">
    <property type="entry name" value="diadenylate cyclase CdaA"/>
    <property type="match status" value="1"/>
</dbReference>
<dbReference type="GO" id="GO:0005524">
    <property type="term" value="F:ATP binding"/>
    <property type="evidence" value="ECO:0007669"/>
    <property type="project" value="UniProtKB-UniRule"/>
</dbReference>
<feature type="transmembrane region" description="Helical" evidence="10">
    <location>
        <begin position="54"/>
        <end position="72"/>
    </location>
</feature>
<keyword evidence="4 10" id="KW-0812">Transmembrane</keyword>
<keyword evidence="8 10" id="KW-1133">Transmembrane helix</keyword>
<evidence type="ECO:0000256" key="5">
    <source>
        <dbReference type="ARBA" id="ARBA00022695"/>
    </source>
</evidence>
<evidence type="ECO:0000256" key="1">
    <source>
        <dbReference type="ARBA" id="ARBA00000877"/>
    </source>
</evidence>
<evidence type="ECO:0000256" key="8">
    <source>
        <dbReference type="ARBA" id="ARBA00022989"/>
    </source>
</evidence>
<dbReference type="Pfam" id="PF19293">
    <property type="entry name" value="CdaA_N"/>
    <property type="match status" value="1"/>
</dbReference>
<comment type="caution">
    <text evidence="12">The sequence shown here is derived from an EMBL/GenBank/DDBJ whole genome shotgun (WGS) entry which is preliminary data.</text>
</comment>
<dbReference type="HAMAP" id="MF_01499">
    <property type="entry name" value="DacA"/>
    <property type="match status" value="1"/>
</dbReference>
<evidence type="ECO:0000259" key="11">
    <source>
        <dbReference type="PROSITE" id="PS51794"/>
    </source>
</evidence>
<keyword evidence="7 10" id="KW-0067">ATP-binding</keyword>
<evidence type="ECO:0000256" key="7">
    <source>
        <dbReference type="ARBA" id="ARBA00022840"/>
    </source>
</evidence>
<comment type="catalytic activity">
    <reaction evidence="1 10">
        <text>2 ATP = 3',3'-c-di-AMP + 2 diphosphate</text>
        <dbReference type="Rhea" id="RHEA:35655"/>
        <dbReference type="ChEBI" id="CHEBI:30616"/>
        <dbReference type="ChEBI" id="CHEBI:33019"/>
        <dbReference type="ChEBI" id="CHEBI:71500"/>
        <dbReference type="EC" id="2.7.7.85"/>
    </reaction>
</comment>
<keyword evidence="9 10" id="KW-0472">Membrane</keyword>
<dbReference type="AlphaFoldDB" id="A0A1Y4QAM8"/>
<dbReference type="InterPro" id="IPR014046">
    <property type="entry name" value="C-di-AMP_synthase"/>
</dbReference>
<dbReference type="SUPFAM" id="SSF143597">
    <property type="entry name" value="YojJ-like"/>
    <property type="match status" value="1"/>
</dbReference>
<feature type="transmembrane region" description="Helical" evidence="10">
    <location>
        <begin position="78"/>
        <end position="95"/>
    </location>
</feature>
<comment type="similarity">
    <text evidence="10">Belongs to the adenylate cyclase family. DacA/CdaA subfamily.</text>
</comment>
<sequence length="282" mass="31651">MKVGGMIMTTISTITFSLSSILNVLRTVIDLILVWYVIYVLISMMKQNMRTMQLFKGVLLILILKMFTSLLGLSVMDYLVDIVLTWGVVAIIVVFQPEIRGLLEKMGRTKLEPNHENLSDDEKERLMDELVSAITKLSEDQTGALITFECGQSLIDYINTGTRINADIKSELFTTIFWEGTPLHDGATIIKDDRVVCAAAFYPPTNQELSPLYGARHRAALGISEITDSLTVVVSEETGTISFAKDGKLRKIPRKELRASLVNELNWFKTKEKGGENDVKKR</sequence>
<protein>
    <recommendedName>
        <fullName evidence="10">Diadenylate cyclase</fullName>
        <shortName evidence="10">DAC</shortName>
        <ecNumber evidence="10">2.7.7.85</ecNumber>
    </recommendedName>
    <alternativeName>
        <fullName evidence="10">Cyclic-di-AMP synthase</fullName>
        <shortName evidence="10">c-di-AMP synthase</shortName>
    </alternativeName>
</protein>
<dbReference type="InterPro" id="IPR050338">
    <property type="entry name" value="DisA"/>
</dbReference>
<evidence type="ECO:0000256" key="2">
    <source>
        <dbReference type="ARBA" id="ARBA00022475"/>
    </source>
</evidence>
<dbReference type="InterPro" id="IPR034701">
    <property type="entry name" value="CdaA"/>
</dbReference>
<organism evidence="12 13">
    <name type="scientific">Thomasclavelia spiroformis</name>
    <dbReference type="NCBI Taxonomy" id="29348"/>
    <lineage>
        <taxon>Bacteria</taxon>
        <taxon>Bacillati</taxon>
        <taxon>Bacillota</taxon>
        <taxon>Erysipelotrichia</taxon>
        <taxon>Erysipelotrichales</taxon>
        <taxon>Coprobacillaceae</taxon>
        <taxon>Thomasclavelia</taxon>
    </lineage>
</organism>
<keyword evidence="6 10" id="KW-0547">Nucleotide-binding</keyword>
<dbReference type="GO" id="GO:0004016">
    <property type="term" value="F:adenylate cyclase activity"/>
    <property type="evidence" value="ECO:0007669"/>
    <property type="project" value="UniProtKB-UniRule"/>
</dbReference>
<gene>
    <name evidence="10" type="primary">dacA</name>
    <name evidence="12" type="ORF">B5E91_10585</name>
</gene>
<evidence type="ECO:0000256" key="6">
    <source>
        <dbReference type="ARBA" id="ARBA00022741"/>
    </source>
</evidence>
<comment type="caution">
    <text evidence="10">Lacks conserved residue(s) required for the propagation of feature annotation.</text>
</comment>
<accession>A0A1Y4QAM8</accession>
<evidence type="ECO:0000313" key="12">
    <source>
        <dbReference type="EMBL" id="OUQ04352.1"/>
    </source>
</evidence>
<dbReference type="InterPro" id="IPR045585">
    <property type="entry name" value="CdaA_N"/>
</dbReference>
<feature type="domain" description="DAC" evidence="11">
    <location>
        <begin position="96"/>
        <end position="256"/>
    </location>
</feature>
<comment type="function">
    <text evidence="10">Catalyzes the condensation of 2 ATP molecules into cyclic di-AMP (c-di-AMP), a second messenger used to regulate differing processes in different bacteria.</text>
</comment>
<dbReference type="GO" id="GO:0006171">
    <property type="term" value="P:cAMP biosynthetic process"/>
    <property type="evidence" value="ECO:0007669"/>
    <property type="project" value="InterPro"/>
</dbReference>
<evidence type="ECO:0000256" key="4">
    <source>
        <dbReference type="ARBA" id="ARBA00022692"/>
    </source>
</evidence>
<dbReference type="EMBL" id="NFLB01000012">
    <property type="protein sequence ID" value="OUQ04352.1"/>
    <property type="molecule type" value="Genomic_DNA"/>
</dbReference>
<comment type="subunit">
    <text evidence="10">Probably a homodimer.</text>
</comment>
<evidence type="ECO:0000256" key="10">
    <source>
        <dbReference type="HAMAP-Rule" id="MF_01499"/>
    </source>
</evidence>